<reference evidence="2" key="1">
    <citation type="journal article" date="2015" name="Nature">
        <title>Complex archaea that bridge the gap between prokaryotes and eukaryotes.</title>
        <authorList>
            <person name="Spang A."/>
            <person name="Saw J.H."/>
            <person name="Jorgensen S.L."/>
            <person name="Zaremba-Niedzwiedzka K."/>
            <person name="Martijn J."/>
            <person name="Lind A.E."/>
            <person name="van Eijk R."/>
            <person name="Schleper C."/>
            <person name="Guy L."/>
            <person name="Ettema T.J."/>
        </authorList>
    </citation>
    <scope>NUCLEOTIDE SEQUENCE</scope>
</reference>
<dbReference type="EMBL" id="LAZR01004033">
    <property type="protein sequence ID" value="KKN12435.1"/>
    <property type="molecule type" value="Genomic_DNA"/>
</dbReference>
<comment type="caution">
    <text evidence="2">The sequence shown here is derived from an EMBL/GenBank/DDBJ whole genome shotgun (WGS) entry which is preliminary data.</text>
</comment>
<accession>A0A0F9MYM7</accession>
<name>A0A0F9MYM7_9ZZZZ</name>
<evidence type="ECO:0000313" key="2">
    <source>
        <dbReference type="EMBL" id="KKN12435.1"/>
    </source>
</evidence>
<feature type="transmembrane region" description="Helical" evidence="1">
    <location>
        <begin position="12"/>
        <end position="34"/>
    </location>
</feature>
<organism evidence="2">
    <name type="scientific">marine sediment metagenome</name>
    <dbReference type="NCBI Taxonomy" id="412755"/>
    <lineage>
        <taxon>unclassified sequences</taxon>
        <taxon>metagenomes</taxon>
        <taxon>ecological metagenomes</taxon>
    </lineage>
</organism>
<sequence length="46" mass="4949">PISALVYDFSTIQITLLLGIFSPLIVALILVGVLRNSKKGSTNPKH</sequence>
<dbReference type="AlphaFoldDB" id="A0A0F9MYM7"/>
<feature type="non-terminal residue" evidence="2">
    <location>
        <position position="1"/>
    </location>
</feature>
<gene>
    <name evidence="2" type="ORF">LCGC14_1016590</name>
</gene>
<keyword evidence="1" id="KW-0812">Transmembrane</keyword>
<proteinExistence type="predicted"/>
<evidence type="ECO:0000256" key="1">
    <source>
        <dbReference type="SAM" id="Phobius"/>
    </source>
</evidence>
<protein>
    <submittedName>
        <fullName evidence="2">Uncharacterized protein</fullName>
    </submittedName>
</protein>
<keyword evidence="1" id="KW-1133">Transmembrane helix</keyword>
<keyword evidence="1" id="KW-0472">Membrane</keyword>